<dbReference type="PROSITE" id="PS51186">
    <property type="entry name" value="GNAT"/>
    <property type="match status" value="1"/>
</dbReference>
<dbReference type="RefSeq" id="WP_149282495.1">
    <property type="nucleotide sequence ID" value="NZ_CP038437.2"/>
</dbReference>
<dbReference type="InterPro" id="IPR000182">
    <property type="entry name" value="GNAT_dom"/>
</dbReference>
<protein>
    <submittedName>
        <fullName evidence="2">Acetyl-CoA sensor PanZ family protein</fullName>
    </submittedName>
</protein>
<dbReference type="EMBL" id="CP038437">
    <property type="protein sequence ID" value="QEM80178.1"/>
    <property type="molecule type" value="Genomic_DNA"/>
</dbReference>
<dbReference type="AlphaFoldDB" id="A0A5C1NCI4"/>
<gene>
    <name evidence="2" type="ORF">E4T21_00365</name>
</gene>
<accession>A0A5C1NCI4</accession>
<sequence length="149" mass="16711">MPVTLYRVDQPVWDAEEQVRIDLTRIYADAPENRIQLSPGAYVTQHLARGFFLAARFNDRLLGAVAVYVDGDAWRLSDLCVRKTTRRRGVGSRLMALISAEAGGKGMRLRVDSAQLEVADQVLLQRMGYHLTRTGDYFELVLPTGDSGR</sequence>
<keyword evidence="3" id="KW-1185">Reference proteome</keyword>
<evidence type="ECO:0000313" key="2">
    <source>
        <dbReference type="EMBL" id="QEM80178.1"/>
    </source>
</evidence>
<evidence type="ECO:0000313" key="3">
    <source>
        <dbReference type="Proteomes" id="UP000324285"/>
    </source>
</evidence>
<reference evidence="2" key="1">
    <citation type="submission" date="2021-02" db="EMBL/GenBank/DDBJ databases">
        <title>Strain Y2R2, a novel species of the genus Halomonas.</title>
        <authorList>
            <person name="Huang H."/>
        </authorList>
    </citation>
    <scope>NUCLEOTIDE SEQUENCE</scope>
    <source>
        <strain evidence="2">Y2R2</strain>
    </source>
</reference>
<dbReference type="GO" id="GO:0016747">
    <property type="term" value="F:acyltransferase activity, transferring groups other than amino-acyl groups"/>
    <property type="evidence" value="ECO:0007669"/>
    <property type="project" value="InterPro"/>
</dbReference>
<name>A0A5C1NCI4_9GAMM</name>
<dbReference type="CDD" id="cd04301">
    <property type="entry name" value="NAT_SF"/>
    <property type="match status" value="1"/>
</dbReference>
<dbReference type="SUPFAM" id="SSF55729">
    <property type="entry name" value="Acyl-CoA N-acyltransferases (Nat)"/>
    <property type="match status" value="1"/>
</dbReference>
<dbReference type="Proteomes" id="UP000324285">
    <property type="component" value="Chromosome"/>
</dbReference>
<dbReference type="KEGG" id="hbh:E4T21_00365"/>
<dbReference type="InterPro" id="IPR040448">
    <property type="entry name" value="PanZ_GNAT"/>
</dbReference>
<feature type="domain" description="N-acetyltransferase" evidence="1">
    <location>
        <begin position="10"/>
        <end position="145"/>
    </location>
</feature>
<proteinExistence type="predicted"/>
<evidence type="ECO:0000259" key="1">
    <source>
        <dbReference type="PROSITE" id="PS51186"/>
    </source>
</evidence>
<dbReference type="OrthoDB" id="5736859at2"/>
<organism evidence="2 3">
    <name type="scientific">Halomonas binhaiensis</name>
    <dbReference type="NCBI Taxonomy" id="2562282"/>
    <lineage>
        <taxon>Bacteria</taxon>
        <taxon>Pseudomonadati</taxon>
        <taxon>Pseudomonadota</taxon>
        <taxon>Gammaproteobacteria</taxon>
        <taxon>Oceanospirillales</taxon>
        <taxon>Halomonadaceae</taxon>
        <taxon>Halomonas</taxon>
    </lineage>
</organism>
<dbReference type="Gene3D" id="3.40.630.30">
    <property type="match status" value="1"/>
</dbReference>
<dbReference type="Pfam" id="PF12568">
    <property type="entry name" value="PanZ"/>
    <property type="match status" value="1"/>
</dbReference>
<dbReference type="InterPro" id="IPR016181">
    <property type="entry name" value="Acyl_CoA_acyltransferase"/>
</dbReference>